<gene>
    <name evidence="1" type="ORF">AMECASPLE_003228</name>
</gene>
<evidence type="ECO:0000313" key="2">
    <source>
        <dbReference type="Proteomes" id="UP001469553"/>
    </source>
</evidence>
<dbReference type="Proteomes" id="UP001469553">
    <property type="component" value="Unassembled WGS sequence"/>
</dbReference>
<sequence length="77" mass="8402">MVRVDAEADQLVSGSKCWPSAPAALVTQPAHLHLCTGGIGLINSSLTDSLERRRRVGRWLLQGQRKSHANMLIARQA</sequence>
<evidence type="ECO:0000313" key="1">
    <source>
        <dbReference type="EMBL" id="MEQ2286518.1"/>
    </source>
</evidence>
<name>A0ABV0XYW6_9TELE</name>
<protein>
    <submittedName>
        <fullName evidence="1">Uncharacterized protein</fullName>
    </submittedName>
</protein>
<reference evidence="1 2" key="1">
    <citation type="submission" date="2021-06" db="EMBL/GenBank/DDBJ databases">
        <authorList>
            <person name="Palmer J.M."/>
        </authorList>
    </citation>
    <scope>NUCLEOTIDE SEQUENCE [LARGE SCALE GENOMIC DNA]</scope>
    <source>
        <strain evidence="1 2">AS_MEX2019</strain>
        <tissue evidence="1">Muscle</tissue>
    </source>
</reference>
<comment type="caution">
    <text evidence="1">The sequence shown here is derived from an EMBL/GenBank/DDBJ whole genome shotgun (WGS) entry which is preliminary data.</text>
</comment>
<dbReference type="EMBL" id="JAHRIP010018935">
    <property type="protein sequence ID" value="MEQ2286518.1"/>
    <property type="molecule type" value="Genomic_DNA"/>
</dbReference>
<keyword evidence="2" id="KW-1185">Reference proteome</keyword>
<accession>A0ABV0XYW6</accession>
<organism evidence="1 2">
    <name type="scientific">Ameca splendens</name>
    <dbReference type="NCBI Taxonomy" id="208324"/>
    <lineage>
        <taxon>Eukaryota</taxon>
        <taxon>Metazoa</taxon>
        <taxon>Chordata</taxon>
        <taxon>Craniata</taxon>
        <taxon>Vertebrata</taxon>
        <taxon>Euteleostomi</taxon>
        <taxon>Actinopterygii</taxon>
        <taxon>Neopterygii</taxon>
        <taxon>Teleostei</taxon>
        <taxon>Neoteleostei</taxon>
        <taxon>Acanthomorphata</taxon>
        <taxon>Ovalentaria</taxon>
        <taxon>Atherinomorphae</taxon>
        <taxon>Cyprinodontiformes</taxon>
        <taxon>Goodeidae</taxon>
        <taxon>Ameca</taxon>
    </lineage>
</organism>
<proteinExistence type="predicted"/>